<feature type="compositionally biased region" description="Low complexity" evidence="1">
    <location>
        <begin position="294"/>
        <end position="307"/>
    </location>
</feature>
<gene>
    <name evidence="2" type="ORF">KIK155_LOCUS6320</name>
</gene>
<proteinExistence type="predicted"/>
<dbReference type="EMBL" id="CAJNYV010000760">
    <property type="protein sequence ID" value="CAF3381241.1"/>
    <property type="molecule type" value="Genomic_DNA"/>
</dbReference>
<accession>A0A817YQA6</accession>
<reference evidence="2" key="1">
    <citation type="submission" date="2021-02" db="EMBL/GenBank/DDBJ databases">
        <authorList>
            <person name="Nowell W R."/>
        </authorList>
    </citation>
    <scope>NUCLEOTIDE SEQUENCE</scope>
</reference>
<evidence type="ECO:0000256" key="1">
    <source>
        <dbReference type="SAM" id="MobiDB-lite"/>
    </source>
</evidence>
<evidence type="ECO:0000313" key="2">
    <source>
        <dbReference type="EMBL" id="CAF3381241.1"/>
    </source>
</evidence>
<feature type="region of interest" description="Disordered" evidence="1">
    <location>
        <begin position="181"/>
        <end position="204"/>
    </location>
</feature>
<protein>
    <submittedName>
        <fullName evidence="2">Uncharacterized protein</fullName>
    </submittedName>
</protein>
<organism evidence="2 3">
    <name type="scientific">Rotaria socialis</name>
    <dbReference type="NCBI Taxonomy" id="392032"/>
    <lineage>
        <taxon>Eukaryota</taxon>
        <taxon>Metazoa</taxon>
        <taxon>Spiralia</taxon>
        <taxon>Gnathifera</taxon>
        <taxon>Rotifera</taxon>
        <taxon>Eurotatoria</taxon>
        <taxon>Bdelloidea</taxon>
        <taxon>Philodinida</taxon>
        <taxon>Philodinidae</taxon>
        <taxon>Rotaria</taxon>
    </lineage>
</organism>
<dbReference type="Proteomes" id="UP000663865">
    <property type="component" value="Unassembled WGS sequence"/>
</dbReference>
<comment type="caution">
    <text evidence="2">The sequence shown here is derived from an EMBL/GenBank/DDBJ whole genome shotgun (WGS) entry which is preliminary data.</text>
</comment>
<name>A0A817YQA6_9BILA</name>
<dbReference type="AlphaFoldDB" id="A0A817YQA6"/>
<feature type="region of interest" description="Disordered" evidence="1">
    <location>
        <begin position="283"/>
        <end position="309"/>
    </location>
</feature>
<evidence type="ECO:0000313" key="3">
    <source>
        <dbReference type="Proteomes" id="UP000663865"/>
    </source>
</evidence>
<sequence length="455" mass="51991">MLISTRMASIPCSPHRSPSSMKDLQNLFENPLVSCVSPPTTPPLQFFNMRVTERLHRYRTIKRHWHEVTAAVKHELLSPLKTDSSSSSPDIATLTQEQIVETKFTDVKDNIPSITTIGMKEINDKNYIDFYPLHSRIQYDLIKLRRLIKETQKKRIEVISSKPNPNNQPSGEGSVKILLEDQDDNDNNNNNNNNITNNGKSSLRKTKLFDRVKIPGSQMHSSTFPQSNFPEKKFVTTNYATNTCSQSLKQRQKSKQKVNSKTFNICRSKINACIPPDSIVNRAIQTKKKPNTPPKTSSTMSSKQTPPFRLPVAPVLNKKQPSIIKHENILPPVQRPSKGEQTTRLYTYAASTSSATPHSMKLNRNRSLLPILITSVSCIGMQVQENYSETADNNNQDDYYNLLHYKQLINHLPKPIISIRPQYNQDDYGILFEQLDHIRETMPDSHVYDNYARAF</sequence>
<feature type="compositionally biased region" description="Low complexity" evidence="1">
    <location>
        <begin position="187"/>
        <end position="198"/>
    </location>
</feature>